<dbReference type="Gene3D" id="2.40.420.20">
    <property type="match status" value="1"/>
</dbReference>
<comment type="similarity">
    <text evidence="1">Belongs to the membrane fusion protein (MFP) (TC 8.A.1) family.</text>
</comment>
<gene>
    <name evidence="3" type="ORF">K6K41_12655</name>
</gene>
<evidence type="ECO:0000313" key="4">
    <source>
        <dbReference type="Proteomes" id="UP000825701"/>
    </source>
</evidence>
<keyword evidence="4" id="KW-1185">Reference proteome</keyword>
<feature type="domain" description="Multidrug resistance protein MdtA-like barrel-sandwich hybrid" evidence="2">
    <location>
        <begin position="72"/>
        <end position="206"/>
    </location>
</feature>
<accession>A0A9E6RCZ1</accession>
<sequence length="377" mass="39591">MVLFGYREGRAEGAAAAAFLLSACISLVGCGETPRPPEKPPTAVRVMPVTLSRFVQEVALTGQIAARIQSELAFRIEGRLASRYVEVGDRVAKGQVLAKLETRQQDADVSAAKAGVASAEASLKEAEATFSRQKDLIAQGFTTRPNFDNAKQALDGAKAGHDGARAALGAVEDALANTELRADTDGVVTARNTEVGQVVAVAQAVYTVAQDGPRDAVFEVFEALTAKPPGDKRVEITLLSDPSIKTVGTVREISPTVDAARGTVRVKIGIDDTPPEMTLGAPVQGAGRFKPTDTIVLPWTAFFTVKGKPAVWIVDAVSKTASLRQVDVLGYRTSELLLDDGLKPGELVVTHGGQLLAPGQIVDIKMDGDPPAGQDAS</sequence>
<dbReference type="PANTHER" id="PTHR30469:SF38">
    <property type="entry name" value="HLYD FAMILY SECRETION PROTEIN"/>
    <property type="match status" value="1"/>
</dbReference>
<dbReference type="InterPro" id="IPR058625">
    <property type="entry name" value="MdtA-like_BSH"/>
</dbReference>
<dbReference type="Gene3D" id="1.10.287.470">
    <property type="entry name" value="Helix hairpin bin"/>
    <property type="match status" value="1"/>
</dbReference>
<dbReference type="EMBL" id="CP081869">
    <property type="protein sequence ID" value="QZO02050.1"/>
    <property type="molecule type" value="Genomic_DNA"/>
</dbReference>
<dbReference type="Proteomes" id="UP000825701">
    <property type="component" value="Chromosome"/>
</dbReference>
<dbReference type="Gene3D" id="2.40.50.100">
    <property type="match status" value="1"/>
</dbReference>
<evidence type="ECO:0000313" key="3">
    <source>
        <dbReference type="EMBL" id="QZO02050.1"/>
    </source>
</evidence>
<dbReference type="PROSITE" id="PS51257">
    <property type="entry name" value="PROKAR_LIPOPROTEIN"/>
    <property type="match status" value="1"/>
</dbReference>
<dbReference type="GO" id="GO:1990281">
    <property type="term" value="C:efflux pump complex"/>
    <property type="evidence" value="ECO:0007669"/>
    <property type="project" value="TreeGrafter"/>
</dbReference>
<proteinExistence type="inferred from homology"/>
<dbReference type="Pfam" id="PF25917">
    <property type="entry name" value="BSH_RND"/>
    <property type="match status" value="1"/>
</dbReference>
<dbReference type="PANTHER" id="PTHR30469">
    <property type="entry name" value="MULTIDRUG RESISTANCE PROTEIN MDTA"/>
    <property type="match status" value="1"/>
</dbReference>
<dbReference type="GO" id="GO:0015562">
    <property type="term" value="F:efflux transmembrane transporter activity"/>
    <property type="evidence" value="ECO:0007669"/>
    <property type="project" value="TreeGrafter"/>
</dbReference>
<organism evidence="3 4">
    <name type="scientific">Chenggangzhangella methanolivorans</name>
    <dbReference type="NCBI Taxonomy" id="1437009"/>
    <lineage>
        <taxon>Bacteria</taxon>
        <taxon>Pseudomonadati</taxon>
        <taxon>Pseudomonadota</taxon>
        <taxon>Alphaproteobacteria</taxon>
        <taxon>Hyphomicrobiales</taxon>
        <taxon>Methylopilaceae</taxon>
        <taxon>Chenggangzhangella</taxon>
    </lineage>
</organism>
<dbReference type="RefSeq" id="WP_261405427.1">
    <property type="nucleotide sequence ID" value="NZ_CP081869.1"/>
</dbReference>
<reference evidence="3" key="1">
    <citation type="submission" date="2021-08" db="EMBL/GenBank/DDBJ databases">
        <authorList>
            <person name="Zhang H."/>
            <person name="Xu M."/>
            <person name="Yu Z."/>
            <person name="Yang L."/>
            <person name="Cai Y."/>
        </authorList>
    </citation>
    <scope>NUCLEOTIDE SEQUENCE</scope>
    <source>
        <strain evidence="3">CHL1</strain>
    </source>
</reference>
<dbReference type="NCBIfam" id="TIGR01730">
    <property type="entry name" value="RND_mfp"/>
    <property type="match status" value="1"/>
</dbReference>
<dbReference type="KEGG" id="cmet:K6K41_12655"/>
<protein>
    <submittedName>
        <fullName evidence="3">Efflux RND transporter periplasmic adaptor subunit</fullName>
    </submittedName>
</protein>
<evidence type="ECO:0000256" key="1">
    <source>
        <dbReference type="ARBA" id="ARBA00009477"/>
    </source>
</evidence>
<name>A0A9E6RCZ1_9HYPH</name>
<dbReference type="Gene3D" id="2.40.30.170">
    <property type="match status" value="1"/>
</dbReference>
<dbReference type="InterPro" id="IPR006143">
    <property type="entry name" value="RND_pump_MFP"/>
</dbReference>
<dbReference type="AlphaFoldDB" id="A0A9E6RCZ1"/>
<evidence type="ECO:0000259" key="2">
    <source>
        <dbReference type="Pfam" id="PF25917"/>
    </source>
</evidence>
<dbReference type="SUPFAM" id="SSF111369">
    <property type="entry name" value="HlyD-like secretion proteins"/>
    <property type="match status" value="1"/>
</dbReference>